<gene>
    <name evidence="1" type="ORF">FKW44_010728</name>
</gene>
<name>A0A7T8HI13_CALRO</name>
<proteinExistence type="predicted"/>
<dbReference type="EMBL" id="CP045896">
    <property type="protein sequence ID" value="QQP49905.1"/>
    <property type="molecule type" value="Genomic_DNA"/>
</dbReference>
<dbReference type="AlphaFoldDB" id="A0A7T8HI13"/>
<accession>A0A7T8HI13</accession>
<evidence type="ECO:0000313" key="2">
    <source>
        <dbReference type="Proteomes" id="UP000595437"/>
    </source>
</evidence>
<dbReference type="Proteomes" id="UP000595437">
    <property type="component" value="Chromosome 7"/>
</dbReference>
<reference evidence="2" key="1">
    <citation type="submission" date="2021-01" db="EMBL/GenBank/DDBJ databases">
        <title>Caligus Genome Assembly.</title>
        <authorList>
            <person name="Gallardo-Escarate C."/>
        </authorList>
    </citation>
    <scope>NUCLEOTIDE SEQUENCE [LARGE SCALE GENOMIC DNA]</scope>
</reference>
<organism evidence="1 2">
    <name type="scientific">Caligus rogercresseyi</name>
    <name type="common">Sea louse</name>
    <dbReference type="NCBI Taxonomy" id="217165"/>
    <lineage>
        <taxon>Eukaryota</taxon>
        <taxon>Metazoa</taxon>
        <taxon>Ecdysozoa</taxon>
        <taxon>Arthropoda</taxon>
        <taxon>Crustacea</taxon>
        <taxon>Multicrustacea</taxon>
        <taxon>Hexanauplia</taxon>
        <taxon>Copepoda</taxon>
        <taxon>Siphonostomatoida</taxon>
        <taxon>Caligidae</taxon>
        <taxon>Caligus</taxon>
    </lineage>
</organism>
<evidence type="ECO:0000313" key="1">
    <source>
        <dbReference type="EMBL" id="QQP49905.1"/>
    </source>
</evidence>
<keyword evidence="2" id="KW-1185">Reference proteome</keyword>
<protein>
    <submittedName>
        <fullName evidence="1">Codanin-1</fullName>
    </submittedName>
</protein>
<sequence length="54" mass="6237">MKILTSTIQDNNCFGFNRTEQRRTLKGFNECFARTLSGAPDFKKRRFGMASPFT</sequence>